<name>A0ABU1Y1Q2_9GAMM</name>
<proteinExistence type="predicted"/>
<keyword evidence="3" id="KW-1185">Reference proteome</keyword>
<reference evidence="2 3" key="1">
    <citation type="submission" date="2023-07" db="EMBL/GenBank/DDBJ databases">
        <title>Sorghum-associated microbial communities from plants grown in Nebraska, USA.</title>
        <authorList>
            <person name="Schachtman D."/>
        </authorList>
    </citation>
    <scope>NUCLEOTIDE SEQUENCE [LARGE SCALE GENOMIC DNA]</scope>
    <source>
        <strain evidence="2 3">4099</strain>
    </source>
</reference>
<dbReference type="EMBL" id="JAVDWO010000014">
    <property type="protein sequence ID" value="MDR7194276.1"/>
    <property type="molecule type" value="Genomic_DNA"/>
</dbReference>
<dbReference type="Proteomes" id="UP001256588">
    <property type="component" value="Unassembled WGS sequence"/>
</dbReference>
<accession>A0ABU1Y1Q2</accession>
<evidence type="ECO:0000313" key="2">
    <source>
        <dbReference type="EMBL" id="MDR7194276.1"/>
    </source>
</evidence>
<feature type="region of interest" description="Disordered" evidence="1">
    <location>
        <begin position="23"/>
        <end position="51"/>
    </location>
</feature>
<organism evidence="2 3">
    <name type="scientific">Luteimonas terrae</name>
    <dbReference type="NCBI Taxonomy" id="1530191"/>
    <lineage>
        <taxon>Bacteria</taxon>
        <taxon>Pseudomonadati</taxon>
        <taxon>Pseudomonadota</taxon>
        <taxon>Gammaproteobacteria</taxon>
        <taxon>Lysobacterales</taxon>
        <taxon>Lysobacteraceae</taxon>
        <taxon>Luteimonas</taxon>
    </lineage>
</organism>
<sequence>MPDRAQARSYAVFRQSMPAVTRLRPVSRAPRPDQRTDDAQDGAAIHLHTTL</sequence>
<protein>
    <submittedName>
        <fullName evidence="2">Uncharacterized protein</fullName>
    </submittedName>
</protein>
<evidence type="ECO:0000313" key="3">
    <source>
        <dbReference type="Proteomes" id="UP001256588"/>
    </source>
</evidence>
<gene>
    <name evidence="2" type="ORF">J2W68_003021</name>
</gene>
<evidence type="ECO:0000256" key="1">
    <source>
        <dbReference type="SAM" id="MobiDB-lite"/>
    </source>
</evidence>
<comment type="caution">
    <text evidence="2">The sequence shown here is derived from an EMBL/GenBank/DDBJ whole genome shotgun (WGS) entry which is preliminary data.</text>
</comment>